<reference evidence="1 2" key="1">
    <citation type="journal article" date="2024" name="Curr. Microbiol.">
        <title>Luteibacter sahnii sp. nov., A Novel Yellow-Colored Xanthomonadin Pigment Producing Probiotic Bacterium from Healthy Rice Seed Microbiome.</title>
        <authorList>
            <person name="Jaiswal G."/>
            <person name="Rana R."/>
            <person name="Nayak P.K."/>
            <person name="Chouhan R."/>
            <person name="Gandhi S.G."/>
            <person name="Patel H.K."/>
            <person name="Patil P.B."/>
        </authorList>
    </citation>
    <scope>NUCLEOTIDE SEQUENCE [LARGE SCALE GENOMIC DNA]</scope>
    <source>
        <strain evidence="1 2">PPL201</strain>
    </source>
</reference>
<accession>A0ABT6B736</accession>
<comment type="caution">
    <text evidence="1">The sequence shown here is derived from an EMBL/GenBank/DDBJ whole genome shotgun (WGS) entry which is preliminary data.</text>
</comment>
<organism evidence="1 2">
    <name type="scientific">Luteibacter sahnii</name>
    <dbReference type="NCBI Taxonomy" id="3021977"/>
    <lineage>
        <taxon>Bacteria</taxon>
        <taxon>Pseudomonadati</taxon>
        <taxon>Pseudomonadota</taxon>
        <taxon>Gammaproteobacteria</taxon>
        <taxon>Lysobacterales</taxon>
        <taxon>Rhodanobacteraceae</taxon>
        <taxon>Luteibacter</taxon>
    </lineage>
</organism>
<keyword evidence="1" id="KW-0808">Transferase</keyword>
<gene>
    <name evidence="1" type="ORF">P3W24_02780</name>
</gene>
<name>A0ABT6B736_9GAMM</name>
<keyword evidence="2" id="KW-1185">Reference proteome</keyword>
<protein>
    <submittedName>
        <fullName evidence="1">Kinase</fullName>
    </submittedName>
</protein>
<dbReference type="Proteomes" id="UP001528850">
    <property type="component" value="Unassembled WGS sequence"/>
</dbReference>
<dbReference type="EMBL" id="JARJJS010000001">
    <property type="protein sequence ID" value="MDF4023899.1"/>
    <property type="molecule type" value="Genomic_DNA"/>
</dbReference>
<dbReference type="InterPro" id="IPR027417">
    <property type="entry name" value="P-loop_NTPase"/>
</dbReference>
<sequence>MEAHDASTLVEAVFGRIVAGDAPSGRAVVLGLSGLQGSGKSTLAAGLVAHAQRLGWNALAISLDDFYLTRAEREALARDVHPLLITRGVPGTHDLARLIGTLDALEHAGADRPVRVPRFDKGVDDRAPTDRWSVVTHPPRLVILEGWCLGLAPQDDAALHTAVNALERDEDADGRWRRWVNERLADYAAVWRRLDALVVLRAPSWEIIPRWRDDAERPLRQRGEPRAMDHAALSRFLQHYERWSRHALATLGPHADLVVDLDAERGVTALSGDRR</sequence>
<dbReference type="SUPFAM" id="SSF52540">
    <property type="entry name" value="P-loop containing nucleoside triphosphate hydrolases"/>
    <property type="match status" value="1"/>
</dbReference>
<proteinExistence type="predicted"/>
<evidence type="ECO:0000313" key="1">
    <source>
        <dbReference type="EMBL" id="MDF4023899.1"/>
    </source>
</evidence>
<dbReference type="PANTHER" id="PTHR10285">
    <property type="entry name" value="URIDINE KINASE"/>
    <property type="match status" value="1"/>
</dbReference>
<dbReference type="Gene3D" id="3.40.50.300">
    <property type="entry name" value="P-loop containing nucleotide triphosphate hydrolases"/>
    <property type="match status" value="1"/>
</dbReference>
<dbReference type="GO" id="GO:0016301">
    <property type="term" value="F:kinase activity"/>
    <property type="evidence" value="ECO:0007669"/>
    <property type="project" value="UniProtKB-KW"/>
</dbReference>
<dbReference type="RefSeq" id="WP_320550682.1">
    <property type="nucleotide sequence ID" value="NZ_JAQLOK010000002.1"/>
</dbReference>
<keyword evidence="1" id="KW-0418">Kinase</keyword>
<evidence type="ECO:0000313" key="2">
    <source>
        <dbReference type="Proteomes" id="UP001528850"/>
    </source>
</evidence>